<accession>A0ACC5ZZV3</accession>
<comment type="caution">
    <text evidence="1">The sequence shown here is derived from an EMBL/GenBank/DDBJ whole genome shotgun (WGS) entry which is preliminary data.</text>
</comment>
<dbReference type="EMBL" id="JAMQGO010000021">
    <property type="protein sequence ID" value="MCM2563903.1"/>
    <property type="molecule type" value="Genomic_DNA"/>
</dbReference>
<proteinExistence type="predicted"/>
<evidence type="ECO:0000313" key="2">
    <source>
        <dbReference type="Proteomes" id="UP001203036"/>
    </source>
</evidence>
<reference evidence="1" key="1">
    <citation type="submission" date="2022-06" db="EMBL/GenBank/DDBJ databases">
        <title>Lutimaribacter sp. EGI FJ00013, a novel bacterium isolated from a salt lake sediment enrichment.</title>
        <authorList>
            <person name="Gao L."/>
            <person name="Fang B.-Z."/>
            <person name="Li W.-J."/>
        </authorList>
    </citation>
    <scope>NUCLEOTIDE SEQUENCE</scope>
    <source>
        <strain evidence="1">EGI FJ00013</strain>
    </source>
</reference>
<dbReference type="Proteomes" id="UP001203036">
    <property type="component" value="Unassembled WGS sequence"/>
</dbReference>
<protein>
    <submittedName>
        <fullName evidence="1">MaoC family dehydratase</fullName>
    </submittedName>
</protein>
<gene>
    <name evidence="1" type="ORF">M8744_17275</name>
</gene>
<evidence type="ECO:0000313" key="1">
    <source>
        <dbReference type="EMBL" id="MCM2563903.1"/>
    </source>
</evidence>
<keyword evidence="2" id="KW-1185">Reference proteome</keyword>
<name>A0ACC5ZZV3_9RHOB</name>
<sequence>MFSAIGFDASGDGRGPPRAYGEAQKETPMYFDDLPVGYVFETGQATLTEDEIITFARQYDAQPFHIDAPAAAQSIYGGIIASGFHTMLVAFNLVLAADVWNEASMGSPGMRDIQWRHPVRPGDTLRVRAEVVAATPSKSRADRGRTEIRYDVLNQSGDVVMTYAATHILKRKPV</sequence>
<organism evidence="1 2">
    <name type="scientific">Lutimaribacter degradans</name>
    <dbReference type="NCBI Taxonomy" id="2945989"/>
    <lineage>
        <taxon>Bacteria</taxon>
        <taxon>Pseudomonadati</taxon>
        <taxon>Pseudomonadota</taxon>
        <taxon>Alphaproteobacteria</taxon>
        <taxon>Rhodobacterales</taxon>
        <taxon>Roseobacteraceae</taxon>
        <taxon>Lutimaribacter</taxon>
    </lineage>
</organism>